<feature type="compositionally biased region" description="Polar residues" evidence="4">
    <location>
        <begin position="206"/>
        <end position="224"/>
    </location>
</feature>
<dbReference type="SMART" id="SM00028">
    <property type="entry name" value="TPR"/>
    <property type="match status" value="2"/>
</dbReference>
<evidence type="ECO:0000256" key="4">
    <source>
        <dbReference type="SAM" id="MobiDB-lite"/>
    </source>
</evidence>
<dbReference type="InterPro" id="IPR011990">
    <property type="entry name" value="TPR-like_helical_dom_sf"/>
</dbReference>
<dbReference type="Gene3D" id="1.25.40.10">
    <property type="entry name" value="Tetratricopeptide repeat domain"/>
    <property type="match status" value="1"/>
</dbReference>
<evidence type="ECO:0000313" key="6">
    <source>
        <dbReference type="Proteomes" id="UP000815325"/>
    </source>
</evidence>
<keyword evidence="6" id="KW-1185">Reference proteome</keyword>
<accession>A0ABQ7H0D7</accession>
<dbReference type="EMBL" id="MU069517">
    <property type="protein sequence ID" value="KAF5840321.1"/>
    <property type="molecule type" value="Genomic_DNA"/>
</dbReference>
<proteinExistence type="predicted"/>
<evidence type="ECO:0008006" key="7">
    <source>
        <dbReference type="Google" id="ProtNLM"/>
    </source>
</evidence>
<dbReference type="PANTHER" id="PTHR45831:SF2">
    <property type="entry name" value="LD24721P"/>
    <property type="match status" value="1"/>
</dbReference>
<keyword evidence="1" id="KW-0677">Repeat</keyword>
<dbReference type="SUPFAM" id="SSF48452">
    <property type="entry name" value="TPR-like"/>
    <property type="match status" value="1"/>
</dbReference>
<comment type="caution">
    <text evidence="5">The sequence shown here is derived from an EMBL/GenBank/DDBJ whole genome shotgun (WGS) entry which is preliminary data.</text>
</comment>
<dbReference type="InterPro" id="IPR019734">
    <property type="entry name" value="TPR_rpt"/>
</dbReference>
<name>A0ABQ7H0D7_DUNSA</name>
<dbReference type="PANTHER" id="PTHR45831">
    <property type="entry name" value="LD24721P"/>
    <property type="match status" value="1"/>
</dbReference>
<sequence length="231" mass="25297">MCAFWTLSAQALVSTLSPVQQYLHQKRIELRSGSLFEQLAAIKGMVETGNSIVIPELAACLSNPEVYDIAQTAMWAIWMQHPDPELSDLMMEGCSLMSSPSGGEKAFMCFQALIDKDPGFAEAYNKRATMLYIMRKYEASVGDCKQALRLEPYHFGAASGMGLCYVMLDRKAEAVEAFETALSINPGLTSISSMLGRLKAKYAAQQREQMGSMSANEGNSSTSGAEEKDKE</sequence>
<reference evidence="5" key="1">
    <citation type="submission" date="2017-08" db="EMBL/GenBank/DDBJ databases">
        <authorList>
            <person name="Polle J.E."/>
            <person name="Barry K."/>
            <person name="Cushman J."/>
            <person name="Schmutz J."/>
            <person name="Tran D."/>
            <person name="Hathwaick L.T."/>
            <person name="Yim W.C."/>
            <person name="Jenkins J."/>
            <person name="Mckie-Krisberg Z.M."/>
            <person name="Prochnik S."/>
            <person name="Lindquist E."/>
            <person name="Dockter R.B."/>
            <person name="Adam C."/>
            <person name="Molina H."/>
            <person name="Bunkerborg J."/>
            <person name="Jin E."/>
            <person name="Buchheim M."/>
            <person name="Magnuson J."/>
        </authorList>
    </citation>
    <scope>NUCLEOTIDE SEQUENCE</scope>
    <source>
        <strain evidence="5">CCAP 19/18</strain>
    </source>
</reference>
<protein>
    <recommendedName>
        <fullName evidence="7">Tetratricopeptide repeat protein</fullName>
    </recommendedName>
</protein>
<evidence type="ECO:0000313" key="5">
    <source>
        <dbReference type="EMBL" id="KAF5840321.1"/>
    </source>
</evidence>
<evidence type="ECO:0000256" key="1">
    <source>
        <dbReference type="ARBA" id="ARBA00022737"/>
    </source>
</evidence>
<organism evidence="5 6">
    <name type="scientific">Dunaliella salina</name>
    <name type="common">Green alga</name>
    <name type="synonym">Protococcus salinus</name>
    <dbReference type="NCBI Taxonomy" id="3046"/>
    <lineage>
        <taxon>Eukaryota</taxon>
        <taxon>Viridiplantae</taxon>
        <taxon>Chlorophyta</taxon>
        <taxon>core chlorophytes</taxon>
        <taxon>Chlorophyceae</taxon>
        <taxon>CS clade</taxon>
        <taxon>Chlamydomonadales</taxon>
        <taxon>Dunaliellaceae</taxon>
        <taxon>Dunaliella</taxon>
    </lineage>
</organism>
<feature type="region of interest" description="Disordered" evidence="4">
    <location>
        <begin position="206"/>
        <end position="231"/>
    </location>
</feature>
<keyword evidence="2 3" id="KW-0802">TPR repeat</keyword>
<feature type="repeat" description="TPR" evidence="3">
    <location>
        <begin position="121"/>
        <end position="154"/>
    </location>
</feature>
<evidence type="ECO:0000256" key="2">
    <source>
        <dbReference type="ARBA" id="ARBA00022803"/>
    </source>
</evidence>
<gene>
    <name evidence="5" type="ORF">DUNSADRAFT_17165</name>
</gene>
<evidence type="ECO:0000256" key="3">
    <source>
        <dbReference type="PROSITE-ProRule" id="PRU00339"/>
    </source>
</evidence>
<dbReference type="PROSITE" id="PS50005">
    <property type="entry name" value="TPR"/>
    <property type="match status" value="2"/>
</dbReference>
<dbReference type="InterPro" id="IPR047150">
    <property type="entry name" value="SGT"/>
</dbReference>
<dbReference type="Proteomes" id="UP000815325">
    <property type="component" value="Unassembled WGS sequence"/>
</dbReference>
<feature type="repeat" description="TPR" evidence="3">
    <location>
        <begin position="155"/>
        <end position="188"/>
    </location>
</feature>
<dbReference type="Pfam" id="PF13181">
    <property type="entry name" value="TPR_8"/>
    <property type="match status" value="1"/>
</dbReference>